<evidence type="ECO:0000256" key="1">
    <source>
        <dbReference type="SAM" id="MobiDB-lite"/>
    </source>
</evidence>
<accession>A0A139AU87</accession>
<feature type="compositionally biased region" description="Basic and acidic residues" evidence="1">
    <location>
        <begin position="67"/>
        <end position="91"/>
    </location>
</feature>
<sequence length="217" mass="24294">MRFRSLGPLLFLSQSPASFLPLQSAGIPVLHLFTPPTAPRLQPVQPVVPQLHPYLCRTNRMQFSSTKGDDGGVGRTFSEEKQSHDAGRRGGTDGGHQSQQTGQGQQGGGRRSPTDAARFSAEWWKEWAIVFIVFGITGSASVKVTKPVVNALVGEGSWTDGPWSWRGTYLVLTMPMYSMILVAVGTMFRRGLYFRRVALRMWRWAMPKDWRRKLLSE</sequence>
<feature type="domain" description="DUF6787" evidence="3">
    <location>
        <begin position="129"/>
        <end position="204"/>
    </location>
</feature>
<feature type="transmembrane region" description="Helical" evidence="2">
    <location>
        <begin position="167"/>
        <end position="188"/>
    </location>
</feature>
<name>A0A139AU87_GONPJ</name>
<evidence type="ECO:0000256" key="2">
    <source>
        <dbReference type="SAM" id="Phobius"/>
    </source>
</evidence>
<evidence type="ECO:0000313" key="5">
    <source>
        <dbReference type="Proteomes" id="UP000070544"/>
    </source>
</evidence>
<keyword evidence="2" id="KW-1133">Transmembrane helix</keyword>
<reference evidence="4 5" key="1">
    <citation type="journal article" date="2015" name="Genome Biol. Evol.">
        <title>Phylogenomic analyses indicate that early fungi evolved digesting cell walls of algal ancestors of land plants.</title>
        <authorList>
            <person name="Chang Y."/>
            <person name="Wang S."/>
            <person name="Sekimoto S."/>
            <person name="Aerts A.L."/>
            <person name="Choi C."/>
            <person name="Clum A."/>
            <person name="LaButti K.M."/>
            <person name="Lindquist E.A."/>
            <person name="Yee Ngan C."/>
            <person name="Ohm R.A."/>
            <person name="Salamov A.A."/>
            <person name="Grigoriev I.V."/>
            <person name="Spatafora J.W."/>
            <person name="Berbee M.L."/>
        </authorList>
    </citation>
    <scope>NUCLEOTIDE SEQUENCE [LARGE SCALE GENOMIC DNA]</scope>
    <source>
        <strain evidence="4 5">JEL478</strain>
    </source>
</reference>
<dbReference type="EMBL" id="KQ965736">
    <property type="protein sequence ID" value="KXS20306.1"/>
    <property type="molecule type" value="Genomic_DNA"/>
</dbReference>
<gene>
    <name evidence="4" type="ORF">M427DRAFT_52532</name>
</gene>
<keyword evidence="5" id="KW-1185">Reference proteome</keyword>
<proteinExistence type="predicted"/>
<evidence type="ECO:0000259" key="3">
    <source>
        <dbReference type="Pfam" id="PF20584"/>
    </source>
</evidence>
<dbReference type="InterPro" id="IPR046714">
    <property type="entry name" value="DUF6787"/>
</dbReference>
<protein>
    <recommendedName>
        <fullName evidence="3">DUF6787 domain-containing protein</fullName>
    </recommendedName>
</protein>
<evidence type="ECO:0000313" key="4">
    <source>
        <dbReference type="EMBL" id="KXS20306.1"/>
    </source>
</evidence>
<keyword evidence="2" id="KW-0812">Transmembrane</keyword>
<dbReference type="AlphaFoldDB" id="A0A139AU87"/>
<organism evidence="4 5">
    <name type="scientific">Gonapodya prolifera (strain JEL478)</name>
    <name type="common">Monoblepharis prolifera</name>
    <dbReference type="NCBI Taxonomy" id="1344416"/>
    <lineage>
        <taxon>Eukaryota</taxon>
        <taxon>Fungi</taxon>
        <taxon>Fungi incertae sedis</taxon>
        <taxon>Chytridiomycota</taxon>
        <taxon>Chytridiomycota incertae sedis</taxon>
        <taxon>Monoblepharidomycetes</taxon>
        <taxon>Monoblepharidales</taxon>
        <taxon>Gonapodyaceae</taxon>
        <taxon>Gonapodya</taxon>
    </lineage>
</organism>
<feature type="region of interest" description="Disordered" evidence="1">
    <location>
        <begin position="62"/>
        <end position="115"/>
    </location>
</feature>
<keyword evidence="2" id="KW-0472">Membrane</keyword>
<dbReference type="Proteomes" id="UP000070544">
    <property type="component" value="Unassembled WGS sequence"/>
</dbReference>
<dbReference type="Pfam" id="PF20584">
    <property type="entry name" value="DUF6787"/>
    <property type="match status" value="1"/>
</dbReference>
<dbReference type="OrthoDB" id="270912at2759"/>